<dbReference type="PANTHER" id="PTHR10815:SF5">
    <property type="entry name" value="METHYLATED-DNA--PROTEIN-CYSTEINE METHYLTRANSFERASE"/>
    <property type="match status" value="1"/>
</dbReference>
<feature type="domain" description="Methylguanine DNA methyltransferase ribonuclease-like" evidence="11">
    <location>
        <begin position="4"/>
        <end position="73"/>
    </location>
</feature>
<gene>
    <name evidence="12" type="ORF">MANY_22710</name>
</gene>
<evidence type="ECO:0000256" key="2">
    <source>
        <dbReference type="ARBA" id="ARBA00008711"/>
    </source>
</evidence>
<keyword evidence="6 9" id="KW-0227">DNA damage</keyword>
<evidence type="ECO:0000256" key="6">
    <source>
        <dbReference type="ARBA" id="ARBA00022763"/>
    </source>
</evidence>
<sequence>MTTLRYRIIDSPVGPLTLAGRDSTLMHLRMVDQTHEPDRSDWVDVDDHAFPEAVEQLDAYFSGELTEFDVDMDLVGTEFQRRVWAALCTIPYGQTRSYGEIADQIGSPGASRAVGLANGRNPIGIIVPCHRVIGASGGLTGYGGGLDRKRQLLALERVRDTATLFD</sequence>
<evidence type="ECO:0000313" key="13">
    <source>
        <dbReference type="Proteomes" id="UP000467249"/>
    </source>
</evidence>
<evidence type="ECO:0000313" key="12">
    <source>
        <dbReference type="EMBL" id="BBZ76934.1"/>
    </source>
</evidence>
<comment type="similarity">
    <text evidence="2 9">Belongs to the MGMT family.</text>
</comment>
<keyword evidence="13" id="KW-1185">Reference proteome</keyword>
<reference evidence="12 13" key="1">
    <citation type="journal article" date="2019" name="Emerg. Microbes Infect.">
        <title>Comprehensive subspecies identification of 175 nontuberculous mycobacteria species based on 7547 genomic profiles.</title>
        <authorList>
            <person name="Matsumoto Y."/>
            <person name="Kinjo T."/>
            <person name="Motooka D."/>
            <person name="Nabeya D."/>
            <person name="Jung N."/>
            <person name="Uechi K."/>
            <person name="Horii T."/>
            <person name="Iida T."/>
            <person name="Fujita J."/>
            <person name="Nakamura S."/>
        </authorList>
    </citation>
    <scope>NUCLEOTIDE SEQUENCE [LARGE SCALE GENOMIC DNA]</scope>
    <source>
        <strain evidence="12 13">JCM 30275</strain>
    </source>
</reference>
<comment type="catalytic activity">
    <reaction evidence="8 9">
        <text>a 6-O-methyl-2'-deoxyguanosine in DNA + L-cysteinyl-[protein] = S-methyl-L-cysteinyl-[protein] + a 2'-deoxyguanosine in DNA</text>
        <dbReference type="Rhea" id="RHEA:24000"/>
        <dbReference type="Rhea" id="RHEA-COMP:10131"/>
        <dbReference type="Rhea" id="RHEA-COMP:10132"/>
        <dbReference type="Rhea" id="RHEA-COMP:11367"/>
        <dbReference type="Rhea" id="RHEA-COMP:11368"/>
        <dbReference type="ChEBI" id="CHEBI:29950"/>
        <dbReference type="ChEBI" id="CHEBI:82612"/>
        <dbReference type="ChEBI" id="CHEBI:85445"/>
        <dbReference type="ChEBI" id="CHEBI:85448"/>
        <dbReference type="EC" id="2.1.1.63"/>
    </reaction>
</comment>
<dbReference type="InterPro" id="IPR008332">
    <property type="entry name" value="MethylG_MeTrfase_N"/>
</dbReference>
<feature type="domain" description="Methylated-DNA-[protein]-cysteine S-methyltransferase DNA binding" evidence="10">
    <location>
        <begin position="78"/>
        <end position="158"/>
    </location>
</feature>
<keyword evidence="7 9" id="KW-0234">DNA repair</keyword>
<dbReference type="CDD" id="cd06445">
    <property type="entry name" value="ATase"/>
    <property type="match status" value="1"/>
</dbReference>
<dbReference type="InterPro" id="IPR001497">
    <property type="entry name" value="MethylDNA_cys_MeTrfase_AS"/>
</dbReference>
<comment type="miscellaneous">
    <text evidence="9">This enzyme catalyzes only one turnover and therefore is not strictly catalytic. According to one definition, an enzyme is a biocatalyst that acts repeatedly and over many reaction cycles.</text>
</comment>
<dbReference type="GO" id="GO:0005737">
    <property type="term" value="C:cytoplasm"/>
    <property type="evidence" value="ECO:0007669"/>
    <property type="project" value="UniProtKB-SubCell"/>
</dbReference>
<dbReference type="InterPro" id="IPR036388">
    <property type="entry name" value="WH-like_DNA-bd_sf"/>
</dbReference>
<evidence type="ECO:0000259" key="11">
    <source>
        <dbReference type="Pfam" id="PF02870"/>
    </source>
</evidence>
<dbReference type="AlphaFoldDB" id="A0A6N4WA69"/>
<evidence type="ECO:0000256" key="5">
    <source>
        <dbReference type="ARBA" id="ARBA00022679"/>
    </source>
</evidence>
<dbReference type="Proteomes" id="UP000467249">
    <property type="component" value="Chromosome"/>
</dbReference>
<keyword evidence="5 9" id="KW-0808">Transferase</keyword>
<name>A0A6N4WA69_9MYCO</name>
<evidence type="ECO:0000256" key="3">
    <source>
        <dbReference type="ARBA" id="ARBA00022490"/>
    </source>
</evidence>
<dbReference type="InterPro" id="IPR014048">
    <property type="entry name" value="MethylDNA_cys_MeTrfase_DNA-bd"/>
</dbReference>
<keyword evidence="3 9" id="KW-0963">Cytoplasm</keyword>
<dbReference type="GO" id="GO:0032259">
    <property type="term" value="P:methylation"/>
    <property type="evidence" value="ECO:0007669"/>
    <property type="project" value="UniProtKB-KW"/>
</dbReference>
<dbReference type="HAMAP" id="MF_00772">
    <property type="entry name" value="OGT"/>
    <property type="match status" value="1"/>
</dbReference>
<dbReference type="EC" id="2.1.1.63" evidence="9"/>
<dbReference type="PROSITE" id="PS00374">
    <property type="entry name" value="MGMT"/>
    <property type="match status" value="1"/>
</dbReference>
<evidence type="ECO:0000259" key="10">
    <source>
        <dbReference type="Pfam" id="PF01035"/>
    </source>
</evidence>
<accession>A0A6N4WA69</accession>
<protein>
    <recommendedName>
        <fullName evidence="9">Methylated-DNA--protein-cysteine methyltransferase</fullName>
        <ecNumber evidence="9">2.1.1.63</ecNumber>
    </recommendedName>
    <alternativeName>
        <fullName evidence="9">6-O-methylguanine-DNA methyltransferase</fullName>
        <shortName evidence="9">MGMT</shortName>
    </alternativeName>
    <alternativeName>
        <fullName evidence="9">O-6-methylguanine-DNA-alkyltransferase</fullName>
    </alternativeName>
</protein>
<evidence type="ECO:0000256" key="1">
    <source>
        <dbReference type="ARBA" id="ARBA00001286"/>
    </source>
</evidence>
<evidence type="ECO:0000256" key="7">
    <source>
        <dbReference type="ARBA" id="ARBA00023204"/>
    </source>
</evidence>
<dbReference type="Gene3D" id="3.30.160.70">
    <property type="entry name" value="Methylated DNA-protein cysteine methyltransferase domain"/>
    <property type="match status" value="1"/>
</dbReference>
<comment type="catalytic activity">
    <reaction evidence="1 9">
        <text>a 4-O-methyl-thymidine in DNA + L-cysteinyl-[protein] = a thymidine in DNA + S-methyl-L-cysteinyl-[protein]</text>
        <dbReference type="Rhea" id="RHEA:53428"/>
        <dbReference type="Rhea" id="RHEA-COMP:10131"/>
        <dbReference type="Rhea" id="RHEA-COMP:10132"/>
        <dbReference type="Rhea" id="RHEA-COMP:13555"/>
        <dbReference type="Rhea" id="RHEA-COMP:13556"/>
        <dbReference type="ChEBI" id="CHEBI:29950"/>
        <dbReference type="ChEBI" id="CHEBI:82612"/>
        <dbReference type="ChEBI" id="CHEBI:137386"/>
        <dbReference type="ChEBI" id="CHEBI:137387"/>
        <dbReference type="EC" id="2.1.1.63"/>
    </reaction>
</comment>
<proteinExistence type="inferred from homology"/>
<comment type="function">
    <text evidence="9">Involved in the cellular defense against the biological effects of O6-methylguanine (O6-MeG) and O4-methylthymine (O4-MeT) in DNA. Repairs the methylated nucleobase in DNA by stoichiometrically transferring the methyl group to a cysteine residue in the enzyme. This is a suicide reaction: the enzyme is irreversibly inactivated.</text>
</comment>
<dbReference type="RefSeq" id="WP_163804326.1">
    <property type="nucleotide sequence ID" value="NZ_AP022620.1"/>
</dbReference>
<dbReference type="InterPro" id="IPR036217">
    <property type="entry name" value="MethylDNA_cys_MeTrfase_DNAb"/>
</dbReference>
<dbReference type="Pfam" id="PF02870">
    <property type="entry name" value="Methyltransf_1N"/>
    <property type="match status" value="1"/>
</dbReference>
<dbReference type="FunFam" id="1.10.10.10:FF:000214">
    <property type="entry name" value="Methylated-DNA--protein-cysteine methyltransferase"/>
    <property type="match status" value="1"/>
</dbReference>
<dbReference type="SUPFAM" id="SSF53155">
    <property type="entry name" value="Methylated DNA-protein cysteine methyltransferase domain"/>
    <property type="match status" value="1"/>
</dbReference>
<feature type="active site" description="Nucleophile; methyl group acceptor" evidence="9">
    <location>
        <position position="129"/>
    </location>
</feature>
<dbReference type="Pfam" id="PF01035">
    <property type="entry name" value="DNA_binding_1"/>
    <property type="match status" value="1"/>
</dbReference>
<dbReference type="Gene3D" id="1.10.10.10">
    <property type="entry name" value="Winged helix-like DNA-binding domain superfamily/Winged helix DNA-binding domain"/>
    <property type="match status" value="1"/>
</dbReference>
<dbReference type="PANTHER" id="PTHR10815">
    <property type="entry name" value="METHYLATED-DNA--PROTEIN-CYSTEINE METHYLTRANSFERASE"/>
    <property type="match status" value="1"/>
</dbReference>
<dbReference type="InterPro" id="IPR036631">
    <property type="entry name" value="MGMT_N_sf"/>
</dbReference>
<dbReference type="EMBL" id="AP022620">
    <property type="protein sequence ID" value="BBZ76934.1"/>
    <property type="molecule type" value="Genomic_DNA"/>
</dbReference>
<dbReference type="GO" id="GO:0006307">
    <property type="term" value="P:DNA alkylation repair"/>
    <property type="evidence" value="ECO:0007669"/>
    <property type="project" value="UniProtKB-UniRule"/>
</dbReference>
<dbReference type="InterPro" id="IPR023546">
    <property type="entry name" value="MGMT"/>
</dbReference>
<evidence type="ECO:0000256" key="9">
    <source>
        <dbReference type="HAMAP-Rule" id="MF_00772"/>
    </source>
</evidence>
<dbReference type="SUPFAM" id="SSF46767">
    <property type="entry name" value="Methylated DNA-protein cysteine methyltransferase, C-terminal domain"/>
    <property type="match status" value="1"/>
</dbReference>
<keyword evidence="4 9" id="KW-0489">Methyltransferase</keyword>
<evidence type="ECO:0000256" key="4">
    <source>
        <dbReference type="ARBA" id="ARBA00022603"/>
    </source>
</evidence>
<dbReference type="NCBIfam" id="TIGR00589">
    <property type="entry name" value="ogt"/>
    <property type="match status" value="1"/>
</dbReference>
<organism evidence="12 13">
    <name type="scientific">Mycolicibacterium anyangense</name>
    <dbReference type="NCBI Taxonomy" id="1431246"/>
    <lineage>
        <taxon>Bacteria</taxon>
        <taxon>Bacillati</taxon>
        <taxon>Actinomycetota</taxon>
        <taxon>Actinomycetes</taxon>
        <taxon>Mycobacteriales</taxon>
        <taxon>Mycobacteriaceae</taxon>
        <taxon>Mycolicibacterium</taxon>
    </lineage>
</organism>
<dbReference type="GO" id="GO:0003908">
    <property type="term" value="F:methylated-DNA-[protein]-cysteine S-methyltransferase activity"/>
    <property type="evidence" value="ECO:0007669"/>
    <property type="project" value="UniProtKB-UniRule"/>
</dbReference>
<evidence type="ECO:0000256" key="8">
    <source>
        <dbReference type="ARBA" id="ARBA00049348"/>
    </source>
</evidence>
<comment type="subcellular location">
    <subcellularLocation>
        <location evidence="9">Cytoplasm</location>
    </subcellularLocation>
</comment>
<dbReference type="KEGG" id="many:MANY_22710"/>